<evidence type="ECO:0000313" key="2">
    <source>
        <dbReference type="Proteomes" id="UP000887565"/>
    </source>
</evidence>
<keyword evidence="2" id="KW-1185">Reference proteome</keyword>
<reference evidence="3" key="1">
    <citation type="submission" date="2022-11" db="UniProtKB">
        <authorList>
            <consortium name="WormBaseParasite"/>
        </authorList>
    </citation>
    <scope>IDENTIFICATION</scope>
</reference>
<evidence type="ECO:0000256" key="1">
    <source>
        <dbReference type="SAM" id="MobiDB-lite"/>
    </source>
</evidence>
<dbReference type="Proteomes" id="UP000887565">
    <property type="component" value="Unplaced"/>
</dbReference>
<feature type="region of interest" description="Disordered" evidence="1">
    <location>
        <begin position="84"/>
        <end position="113"/>
    </location>
</feature>
<name>A0A915KNI7_ROMCU</name>
<accession>A0A915KNI7</accession>
<dbReference type="AlphaFoldDB" id="A0A915KNI7"/>
<evidence type="ECO:0000313" key="3">
    <source>
        <dbReference type="WBParaSite" id="nRc.2.0.1.t40407-RA"/>
    </source>
</evidence>
<sequence length="121" mass="12898">MAFLHLSQRGRMKSKHSMQKCLFSKTLYLSPRSVTLQRLHIDPLQRMDVDEAPADDNAAAAVADCCCPCVGVDSMLPIIFGGQRTRGEAGGGVNGGTSPKSPTKRSRQVQTSAVMDCCAAG</sequence>
<dbReference type="WBParaSite" id="nRc.2.0.1.t40407-RA">
    <property type="protein sequence ID" value="nRc.2.0.1.t40407-RA"/>
    <property type="gene ID" value="nRc.2.0.1.g40407"/>
</dbReference>
<protein>
    <submittedName>
        <fullName evidence="3">Uncharacterized protein</fullName>
    </submittedName>
</protein>
<proteinExistence type="predicted"/>
<organism evidence="2 3">
    <name type="scientific">Romanomermis culicivorax</name>
    <name type="common">Nematode worm</name>
    <dbReference type="NCBI Taxonomy" id="13658"/>
    <lineage>
        <taxon>Eukaryota</taxon>
        <taxon>Metazoa</taxon>
        <taxon>Ecdysozoa</taxon>
        <taxon>Nematoda</taxon>
        <taxon>Enoplea</taxon>
        <taxon>Dorylaimia</taxon>
        <taxon>Mermithida</taxon>
        <taxon>Mermithoidea</taxon>
        <taxon>Mermithidae</taxon>
        <taxon>Romanomermis</taxon>
    </lineage>
</organism>